<feature type="non-terminal residue" evidence="3">
    <location>
        <position position="1"/>
    </location>
</feature>
<dbReference type="EMBL" id="UINC01001016">
    <property type="protein sequence ID" value="SUZ67556.1"/>
    <property type="molecule type" value="Genomic_DNA"/>
</dbReference>
<dbReference type="Gene3D" id="3.20.20.80">
    <property type="entry name" value="Glycosidases"/>
    <property type="match status" value="1"/>
</dbReference>
<proteinExistence type="predicted"/>
<dbReference type="PANTHER" id="PTHR43405:SF1">
    <property type="entry name" value="GLYCOSYL HYDROLASE DIGH"/>
    <property type="match status" value="1"/>
</dbReference>
<sequence>VGLPAPPITITTAAVPVVETPEVVEALAVGAPDPVEALGAGRAVAGSIPAPVSETRGLWVVRSTLVHPDSVRAMVARAADAGFNTLLVQVRGRGDAYYSGGIEPRADGIQGGPTFDPLALTVREAHARGIEVHAWMNVHLISSASVISSEPTHLVNERPELLAIPRELAGELYDVDPASPRYVERLVEHALANRGQIEGLYSSPSAPEIKERVFSVATDLVERYEIDGIHLDYVRYPRGDFDYSRGATDRFRTWIEERITDDQRAEFTVARERGPFALVEAFPDAWADFRRNQITDLVERIYVGVKRKRPETLVSAAVFPDARESFVHLSQDWEGWLRKGIVDVVAPMAYNPSDGLFDEAISKAAEVVGPKRVWAGVGVYLTSYEGTLSKIEIAKRLGVRGFMLFSYDWSVAYGAADGGQPFLERVGRGSEALRD</sequence>
<dbReference type="InterPro" id="IPR003790">
    <property type="entry name" value="GHL10"/>
</dbReference>
<protein>
    <recommendedName>
        <fullName evidence="2">Glycosyl hydrolase-like 10 domain-containing protein</fullName>
    </recommendedName>
</protein>
<dbReference type="SUPFAM" id="SSF51445">
    <property type="entry name" value="(Trans)glycosidases"/>
    <property type="match status" value="1"/>
</dbReference>
<evidence type="ECO:0000256" key="1">
    <source>
        <dbReference type="ARBA" id="ARBA00022729"/>
    </source>
</evidence>
<reference evidence="3" key="1">
    <citation type="submission" date="2018-05" db="EMBL/GenBank/DDBJ databases">
        <authorList>
            <person name="Lanie J.A."/>
            <person name="Ng W.-L."/>
            <person name="Kazmierczak K.M."/>
            <person name="Andrzejewski T.M."/>
            <person name="Davidsen T.M."/>
            <person name="Wayne K.J."/>
            <person name="Tettelin H."/>
            <person name="Glass J.I."/>
            <person name="Rusch D."/>
            <person name="Podicherti R."/>
            <person name="Tsui H.-C.T."/>
            <person name="Winkler M.E."/>
        </authorList>
    </citation>
    <scope>NUCLEOTIDE SEQUENCE</scope>
</reference>
<accession>A0A381PKJ7</accession>
<dbReference type="InterPro" id="IPR052177">
    <property type="entry name" value="Divisome_Glycosyl_Hydrolase"/>
</dbReference>
<feature type="domain" description="Glycosyl hydrolase-like 10" evidence="2">
    <location>
        <begin position="55"/>
        <end position="371"/>
    </location>
</feature>
<dbReference type="AlphaFoldDB" id="A0A381PKJ7"/>
<evidence type="ECO:0000313" key="3">
    <source>
        <dbReference type="EMBL" id="SUZ67556.1"/>
    </source>
</evidence>
<dbReference type="Pfam" id="PF02638">
    <property type="entry name" value="GHL10"/>
    <property type="match status" value="1"/>
</dbReference>
<dbReference type="PANTHER" id="PTHR43405">
    <property type="entry name" value="GLYCOSYL HYDROLASE DIGH"/>
    <property type="match status" value="1"/>
</dbReference>
<evidence type="ECO:0000259" key="2">
    <source>
        <dbReference type="Pfam" id="PF02638"/>
    </source>
</evidence>
<gene>
    <name evidence="3" type="ORF">METZ01_LOCUS20410</name>
</gene>
<keyword evidence="1" id="KW-0732">Signal</keyword>
<name>A0A381PKJ7_9ZZZZ</name>
<organism evidence="3">
    <name type="scientific">marine metagenome</name>
    <dbReference type="NCBI Taxonomy" id="408172"/>
    <lineage>
        <taxon>unclassified sequences</taxon>
        <taxon>metagenomes</taxon>
        <taxon>ecological metagenomes</taxon>
    </lineage>
</organism>
<dbReference type="InterPro" id="IPR017853">
    <property type="entry name" value="GH"/>
</dbReference>